<dbReference type="STRING" id="576118.SAMN05216216_11651"/>
<dbReference type="InterPro" id="IPR000836">
    <property type="entry name" value="PRTase_dom"/>
</dbReference>
<evidence type="ECO:0000313" key="3">
    <source>
        <dbReference type="Proteomes" id="UP000199008"/>
    </source>
</evidence>
<dbReference type="PANTHER" id="PTHR47505:SF1">
    <property type="entry name" value="DNA UTILIZATION PROTEIN YHGH"/>
    <property type="match status" value="1"/>
</dbReference>
<dbReference type="SUPFAM" id="SSF48695">
    <property type="entry name" value="Multiheme cytochromes"/>
    <property type="match status" value="1"/>
</dbReference>
<dbReference type="AlphaFoldDB" id="A0A1G9GCH5"/>
<comment type="similarity">
    <text evidence="1">Belongs to the ComF/GntX family.</text>
</comment>
<evidence type="ECO:0000313" key="2">
    <source>
        <dbReference type="EMBL" id="SDK98396.1"/>
    </source>
</evidence>
<reference evidence="3" key="1">
    <citation type="submission" date="2016-10" db="EMBL/GenBank/DDBJ databases">
        <authorList>
            <person name="Varghese N."/>
            <person name="Submissions S."/>
        </authorList>
    </citation>
    <scope>NUCLEOTIDE SEQUENCE [LARGE SCALE GENOMIC DNA]</scope>
    <source>
        <strain evidence="3">CGMCC 1.8895</strain>
    </source>
</reference>
<dbReference type="PANTHER" id="PTHR47505">
    <property type="entry name" value="DNA UTILIZATION PROTEIN YHGH"/>
    <property type="match status" value="1"/>
</dbReference>
<dbReference type="InterPro" id="IPR051910">
    <property type="entry name" value="ComF/GntX_DNA_util-trans"/>
</dbReference>
<proteinExistence type="inferred from homology"/>
<dbReference type="CDD" id="cd06223">
    <property type="entry name" value="PRTases_typeI"/>
    <property type="match status" value="1"/>
</dbReference>
<keyword evidence="3" id="KW-1185">Reference proteome</keyword>
<dbReference type="EMBL" id="FNFY01000016">
    <property type="protein sequence ID" value="SDK98396.1"/>
    <property type="molecule type" value="Genomic_DNA"/>
</dbReference>
<dbReference type="Gene3D" id="3.40.50.2020">
    <property type="match status" value="1"/>
</dbReference>
<organism evidence="2 3">
    <name type="scientific">Lacicoccus qingdaonensis</name>
    <dbReference type="NCBI Taxonomy" id="576118"/>
    <lineage>
        <taxon>Bacteria</taxon>
        <taxon>Bacillati</taxon>
        <taxon>Bacillota</taxon>
        <taxon>Bacilli</taxon>
        <taxon>Bacillales</taxon>
        <taxon>Salinicoccaceae</taxon>
        <taxon>Lacicoccus</taxon>
    </lineage>
</organism>
<gene>
    <name evidence="2" type="ORF">SAMN05216216_11651</name>
</gene>
<dbReference type="InterPro" id="IPR029057">
    <property type="entry name" value="PRTase-like"/>
</dbReference>
<dbReference type="Proteomes" id="UP000199008">
    <property type="component" value="Unassembled WGS sequence"/>
</dbReference>
<dbReference type="InterPro" id="IPR036280">
    <property type="entry name" value="Multihaem_cyt_sf"/>
</dbReference>
<accession>A0A1G9GCH5</accession>
<evidence type="ECO:0000256" key="1">
    <source>
        <dbReference type="ARBA" id="ARBA00008007"/>
    </source>
</evidence>
<name>A0A1G9GCH5_9BACL</name>
<dbReference type="SUPFAM" id="SSF53271">
    <property type="entry name" value="PRTase-like"/>
    <property type="match status" value="1"/>
</dbReference>
<sequence>MICLYCHGRIDVELNLLNMFSKTKRICQSCHLKLTGWRSGVRCARCHRIMHAAEKECRDCIFISSRFTPVRSIRCLLDYNSEVKMMMHRYKFVRDIALAEVMAGFIDIKEWQYDHIVPIPVSEHRLEERGFNQITEVLKRSRTAYTELLATDKVKLQSERSKAERIDSDNPFSFDAGEKDVKILDKRILIVDDIYTTGITVHHAAETIMQRNPSSVDVLTFSKA</sequence>
<protein>
    <submittedName>
        <fullName evidence="2">Competence protein ComFC</fullName>
    </submittedName>
</protein>